<reference evidence="1 2" key="1">
    <citation type="journal article" date="2014" name="BMC Genomics">
        <title>Comparative genomics of the major fungal agents of human and animal Sporotrichosis: Sporothrix schenckii and Sporothrix brasiliensis.</title>
        <authorList>
            <person name="Teixeira M.M."/>
            <person name="de Almeida L.G."/>
            <person name="Kubitschek-Barreira P."/>
            <person name="Alves F.L."/>
            <person name="Kioshima E.S."/>
            <person name="Abadio A.K."/>
            <person name="Fernandes L."/>
            <person name="Derengowski L.S."/>
            <person name="Ferreira K.S."/>
            <person name="Souza R.C."/>
            <person name="Ruiz J.C."/>
            <person name="de Andrade N.C."/>
            <person name="Paes H.C."/>
            <person name="Nicola A.M."/>
            <person name="Albuquerque P."/>
            <person name="Gerber A.L."/>
            <person name="Martins V.P."/>
            <person name="Peconick L.D."/>
            <person name="Neto A.V."/>
            <person name="Chaucanez C.B."/>
            <person name="Silva P.A."/>
            <person name="Cunha O.L."/>
            <person name="de Oliveira F.F."/>
            <person name="dos Santos T.C."/>
            <person name="Barros A.L."/>
            <person name="Soares M.A."/>
            <person name="de Oliveira L.M."/>
            <person name="Marini M.M."/>
            <person name="Villalobos-Duno H."/>
            <person name="Cunha M.M."/>
            <person name="de Hoog S."/>
            <person name="da Silveira J.F."/>
            <person name="Henrissat B."/>
            <person name="Nino-Vega G.A."/>
            <person name="Cisalpino P.S."/>
            <person name="Mora-Montes H.M."/>
            <person name="Almeida S.R."/>
            <person name="Stajich J.E."/>
            <person name="Lopes-Bezerra L.M."/>
            <person name="Vasconcelos A.T."/>
            <person name="Felipe M.S."/>
        </authorList>
    </citation>
    <scope>NUCLEOTIDE SEQUENCE [LARGE SCALE GENOMIC DNA]</scope>
    <source>
        <strain evidence="1 2">1099-18</strain>
    </source>
</reference>
<gene>
    <name evidence="1" type="ORF">SPSK_06750</name>
</gene>
<dbReference type="Proteomes" id="UP000033710">
    <property type="component" value="Unassembled WGS sequence"/>
</dbReference>
<evidence type="ECO:0000313" key="2">
    <source>
        <dbReference type="Proteomes" id="UP000033710"/>
    </source>
</evidence>
<accession>A0A0F2MJT6</accession>
<dbReference type="AlphaFoldDB" id="A0A0F2MJT6"/>
<sequence>MVTQEPHKRMANHANSLARWHWCGTVDTVVVLPVDGSNDGPTIGTPHEASVHGGQRCPEEWWCADATVWTPRMATGDTTTDGRYADHVHNDLGYMLPEGMFRAGQGNNAKGNKTYEGG</sequence>
<dbReference type="EMBL" id="AXCR01000001">
    <property type="protein sequence ID" value="KJR89339.1"/>
    <property type="molecule type" value="Genomic_DNA"/>
</dbReference>
<dbReference type="KEGG" id="ssck:SPSK_06750"/>
<evidence type="ECO:0000313" key="1">
    <source>
        <dbReference type="EMBL" id="KJR89339.1"/>
    </source>
</evidence>
<dbReference type="GeneID" id="27668724"/>
<comment type="caution">
    <text evidence="1">The sequence shown here is derived from an EMBL/GenBank/DDBJ whole genome shotgun (WGS) entry which is preliminary data.</text>
</comment>
<name>A0A0F2MJT6_SPOSC</name>
<dbReference type="VEuPathDB" id="FungiDB:SPSK_06750"/>
<reference evidence="1 2" key="2">
    <citation type="journal article" date="2015" name="Eukaryot. Cell">
        <title>Asexual propagation of a virulent clone complex in a human and feline outbreak of sporotrichosis.</title>
        <authorList>
            <person name="Teixeira Mde M."/>
            <person name="Rodrigues A.M."/>
            <person name="Tsui C.K."/>
            <person name="de Almeida L.G."/>
            <person name="Van Diepeningen A.D."/>
            <person name="van den Ende B.G."/>
            <person name="Fernandes G.F."/>
            <person name="Kano R."/>
            <person name="Hamelin R.C."/>
            <person name="Lopes-Bezerra L.M."/>
            <person name="Vasconcelos A.T."/>
            <person name="de Hoog S."/>
            <person name="de Camargo Z.P."/>
            <person name="Felipe M.S."/>
        </authorList>
    </citation>
    <scope>NUCLEOTIDE SEQUENCE [LARGE SCALE GENOMIC DNA]</scope>
    <source>
        <strain evidence="1 2">1099-18</strain>
    </source>
</reference>
<organism evidence="1 2">
    <name type="scientific">Sporothrix schenckii 1099-18</name>
    <dbReference type="NCBI Taxonomy" id="1397361"/>
    <lineage>
        <taxon>Eukaryota</taxon>
        <taxon>Fungi</taxon>
        <taxon>Dikarya</taxon>
        <taxon>Ascomycota</taxon>
        <taxon>Pezizomycotina</taxon>
        <taxon>Sordariomycetes</taxon>
        <taxon>Sordariomycetidae</taxon>
        <taxon>Ophiostomatales</taxon>
        <taxon>Ophiostomataceae</taxon>
        <taxon>Sporothrix</taxon>
    </lineage>
</organism>
<dbReference type="RefSeq" id="XP_016592015.1">
    <property type="nucleotide sequence ID" value="XM_016733447.1"/>
</dbReference>
<proteinExistence type="predicted"/>
<protein>
    <submittedName>
        <fullName evidence="1">Uncharacterized protein</fullName>
    </submittedName>
</protein>